<name>A0A2R4XL98_9BURK</name>
<protein>
    <submittedName>
        <fullName evidence="8">Lysophospholipid acyltransferase family protein</fullName>
    </submittedName>
</protein>
<organism evidence="8 9">
    <name type="scientific">Orrella marina</name>
    <dbReference type="NCBI Taxonomy" id="2163011"/>
    <lineage>
        <taxon>Bacteria</taxon>
        <taxon>Pseudomonadati</taxon>
        <taxon>Pseudomonadota</taxon>
        <taxon>Betaproteobacteria</taxon>
        <taxon>Burkholderiales</taxon>
        <taxon>Alcaligenaceae</taxon>
        <taxon>Orrella</taxon>
    </lineage>
</organism>
<sequence>MILILFRLLARLPLRTLQSIGRLGGRLIFALPGRYRDRLKFNVRQAGYHDPGFAWRAAAETGAMIMELPKIWLRTQECLALVHDDHKSLIANARSAGRPILFLTPHLGCFEITGRYGAEGAKFTVMFRPPRKQSLVPLMDAARSGSGITAVPANIKGVRAFLRALKNGESVGMLPDQVPREGDGVWAPFFGKQAFSVTLPGKLARATNPLIIVTACERLPKGQGWRMHFNEVLDPVPEDPVEQAALFNREMEKMIRKFPEQYLWGYYRYKRPSSAPPPPPDPPAEPASAAGTDTPGHG</sequence>
<keyword evidence="6 8" id="KW-0012">Acyltransferase</keyword>
<dbReference type="KEGG" id="boz:DBV39_13540"/>
<evidence type="ECO:0000256" key="1">
    <source>
        <dbReference type="ARBA" id="ARBA00004533"/>
    </source>
</evidence>
<evidence type="ECO:0000256" key="2">
    <source>
        <dbReference type="ARBA" id="ARBA00022475"/>
    </source>
</evidence>
<dbReference type="NCBIfam" id="NF006487">
    <property type="entry name" value="PRK08905.1"/>
    <property type="match status" value="1"/>
</dbReference>
<feature type="region of interest" description="Disordered" evidence="7">
    <location>
        <begin position="272"/>
        <end position="298"/>
    </location>
</feature>
<comment type="subcellular location">
    <subcellularLocation>
        <location evidence="1">Cell inner membrane</location>
    </subcellularLocation>
</comment>
<dbReference type="CDD" id="cd07984">
    <property type="entry name" value="LPLAT_LABLAT-like"/>
    <property type="match status" value="1"/>
</dbReference>
<dbReference type="PANTHER" id="PTHR30606:SF10">
    <property type="entry name" value="PHOSPHATIDYLINOSITOL MANNOSIDE ACYLTRANSFERASE"/>
    <property type="match status" value="1"/>
</dbReference>
<dbReference type="EMBL" id="CP028901">
    <property type="protein sequence ID" value="AWB34565.1"/>
    <property type="molecule type" value="Genomic_DNA"/>
</dbReference>
<accession>A0A2R4XL98</accession>
<evidence type="ECO:0000256" key="3">
    <source>
        <dbReference type="ARBA" id="ARBA00022519"/>
    </source>
</evidence>
<evidence type="ECO:0000256" key="5">
    <source>
        <dbReference type="ARBA" id="ARBA00023136"/>
    </source>
</evidence>
<feature type="compositionally biased region" description="Pro residues" evidence="7">
    <location>
        <begin position="274"/>
        <end position="285"/>
    </location>
</feature>
<evidence type="ECO:0000313" key="9">
    <source>
        <dbReference type="Proteomes" id="UP000244571"/>
    </source>
</evidence>
<evidence type="ECO:0000313" key="8">
    <source>
        <dbReference type="EMBL" id="AWB34565.1"/>
    </source>
</evidence>
<keyword evidence="4 8" id="KW-0808">Transferase</keyword>
<dbReference type="GO" id="GO:0009247">
    <property type="term" value="P:glycolipid biosynthetic process"/>
    <property type="evidence" value="ECO:0007669"/>
    <property type="project" value="UniProtKB-ARBA"/>
</dbReference>
<reference evidence="8 9" key="1">
    <citation type="submission" date="2018-04" db="EMBL/GenBank/DDBJ databases">
        <title>Bordetella sp. HZ20 isolated from seawater.</title>
        <authorList>
            <person name="Sun C."/>
        </authorList>
    </citation>
    <scope>NUCLEOTIDE SEQUENCE [LARGE SCALE GENOMIC DNA]</scope>
    <source>
        <strain evidence="8 9">HZ20</strain>
    </source>
</reference>
<dbReference type="PIRSF" id="PIRSF026649">
    <property type="entry name" value="MsbB"/>
    <property type="match status" value="1"/>
</dbReference>
<dbReference type="PANTHER" id="PTHR30606">
    <property type="entry name" value="LIPID A BIOSYNTHESIS LAUROYL ACYLTRANSFERASE"/>
    <property type="match status" value="1"/>
</dbReference>
<keyword evidence="5" id="KW-0472">Membrane</keyword>
<dbReference type="Proteomes" id="UP000244571">
    <property type="component" value="Chromosome"/>
</dbReference>
<dbReference type="GO" id="GO:0016746">
    <property type="term" value="F:acyltransferase activity"/>
    <property type="evidence" value="ECO:0007669"/>
    <property type="project" value="UniProtKB-KW"/>
</dbReference>
<gene>
    <name evidence="8" type="ORF">DBV39_13540</name>
</gene>
<dbReference type="Pfam" id="PF03279">
    <property type="entry name" value="Lip_A_acyltrans"/>
    <property type="match status" value="1"/>
</dbReference>
<evidence type="ECO:0000256" key="6">
    <source>
        <dbReference type="ARBA" id="ARBA00023315"/>
    </source>
</evidence>
<evidence type="ECO:0000256" key="4">
    <source>
        <dbReference type="ARBA" id="ARBA00022679"/>
    </source>
</evidence>
<dbReference type="GO" id="GO:0005886">
    <property type="term" value="C:plasma membrane"/>
    <property type="evidence" value="ECO:0007669"/>
    <property type="project" value="UniProtKB-SubCell"/>
</dbReference>
<keyword evidence="3" id="KW-0997">Cell inner membrane</keyword>
<dbReference type="InterPro" id="IPR004960">
    <property type="entry name" value="LipA_acyltrans"/>
</dbReference>
<dbReference type="RefSeq" id="WP_108621981.1">
    <property type="nucleotide sequence ID" value="NZ_CP028901.1"/>
</dbReference>
<dbReference type="AlphaFoldDB" id="A0A2R4XL98"/>
<proteinExistence type="predicted"/>
<keyword evidence="9" id="KW-1185">Reference proteome</keyword>
<dbReference type="OrthoDB" id="8524027at2"/>
<keyword evidence="2" id="KW-1003">Cell membrane</keyword>
<evidence type="ECO:0000256" key="7">
    <source>
        <dbReference type="SAM" id="MobiDB-lite"/>
    </source>
</evidence>